<comment type="caution">
    <text evidence="1">The sequence shown here is derived from an EMBL/GenBank/DDBJ whole genome shotgun (WGS) entry which is preliminary data.</text>
</comment>
<accession>A0ACB7Z3K5</accession>
<evidence type="ECO:0000313" key="2">
    <source>
        <dbReference type="Proteomes" id="UP000828048"/>
    </source>
</evidence>
<reference evidence="1 2" key="1">
    <citation type="journal article" date="2021" name="Hortic Res">
        <title>High-quality reference genome and annotation aids understanding of berry development for evergreen blueberry (Vaccinium darrowii).</title>
        <authorList>
            <person name="Yu J."/>
            <person name="Hulse-Kemp A.M."/>
            <person name="Babiker E."/>
            <person name="Staton M."/>
        </authorList>
    </citation>
    <scope>NUCLEOTIDE SEQUENCE [LARGE SCALE GENOMIC DNA]</scope>
    <source>
        <strain evidence="2">cv. NJ 8807/NJ 8810</strain>
        <tissue evidence="1">Young leaf</tissue>
    </source>
</reference>
<dbReference type="EMBL" id="CM037154">
    <property type="protein sequence ID" value="KAH7860284.1"/>
    <property type="molecule type" value="Genomic_DNA"/>
</dbReference>
<gene>
    <name evidence="1" type="ORF">Vadar_011657</name>
</gene>
<keyword evidence="2" id="KW-1185">Reference proteome</keyword>
<sequence>MGDAVASREGGMEVEKTLTLPRRFLRVLLVESDDSTRQIIAALLRKCSYRVAAVPDGLKAWETLKERPNSIDLILTEVELPSISGYALLTLIMEHDICKNIPVIMMSSQDSVGVVLKCMLKGAVDFLIKPVRKNELRNLWQHVWRRQTQTKGYVPENTVAEQEKVEVASENSAAAQSSSSPCMEAESAKMQNMEGLSRLNRGSNYKMSNTEKHDDLMIVVEKSLMPKTEIGRELIGMEPQSASCNEPYKSTVSTGDLVCGKAVARDADLGPESNGHANKNIEVHFFATNAGEPSIGALDLIGRFEDRPENTCGNMSTKDNTNRFSCAPDLELSLRRFHQTDPKTEAGDGGHTLNHSNGSAFSWYHDGKASRPLLPSSPSDCTELKEAATASYNGLTNHCHPNNVDTQSHGPSLGSQDNTSTLFTGQSGHFETEFPGPQLGLSPFPGNPKGQWEQSPFLISSSLHSGSEIYNTHLSYNPYEKTTNHSSGHTVREEDKKFESVLGDGSATPGLSCISSLCDGNLSNKVDSGASENKCHARDGDATPAASSVKRSVSESVNDNGLGGKDSHCPSQREAALLKFRLKRKDRCYDKKVRYQSRKRLAEQRPRVKGQFVRQFENQPTTP</sequence>
<organism evidence="1 2">
    <name type="scientific">Vaccinium darrowii</name>
    <dbReference type="NCBI Taxonomy" id="229202"/>
    <lineage>
        <taxon>Eukaryota</taxon>
        <taxon>Viridiplantae</taxon>
        <taxon>Streptophyta</taxon>
        <taxon>Embryophyta</taxon>
        <taxon>Tracheophyta</taxon>
        <taxon>Spermatophyta</taxon>
        <taxon>Magnoliopsida</taxon>
        <taxon>eudicotyledons</taxon>
        <taxon>Gunneridae</taxon>
        <taxon>Pentapetalae</taxon>
        <taxon>asterids</taxon>
        <taxon>Ericales</taxon>
        <taxon>Ericaceae</taxon>
        <taxon>Vaccinioideae</taxon>
        <taxon>Vaccinieae</taxon>
        <taxon>Vaccinium</taxon>
    </lineage>
</organism>
<name>A0ACB7Z3K5_9ERIC</name>
<proteinExistence type="predicted"/>
<evidence type="ECO:0000313" key="1">
    <source>
        <dbReference type="EMBL" id="KAH7860284.1"/>
    </source>
</evidence>
<dbReference type="Proteomes" id="UP000828048">
    <property type="component" value="Chromosome 4"/>
</dbReference>
<protein>
    <submittedName>
        <fullName evidence="1">Uncharacterized protein</fullName>
    </submittedName>
</protein>